<dbReference type="RefSeq" id="WP_194856164.1">
    <property type="nucleotide sequence ID" value="NZ_ARXR01000016.1"/>
</dbReference>
<dbReference type="Pfam" id="PF04402">
    <property type="entry name" value="SIMPL"/>
    <property type="match status" value="1"/>
</dbReference>
<feature type="chain" id="PRO_5045047422" evidence="1">
    <location>
        <begin position="22"/>
        <end position="233"/>
    </location>
</feature>
<dbReference type="Gene3D" id="3.30.70.2970">
    <property type="entry name" value="Protein of unknown function (DUF541), domain 2"/>
    <property type="match status" value="1"/>
</dbReference>
<dbReference type="Gene3D" id="3.30.110.170">
    <property type="entry name" value="Protein of unknown function (DUF541), domain 1"/>
    <property type="match status" value="1"/>
</dbReference>
<protein>
    <submittedName>
        <fullName evidence="2">Enolase</fullName>
    </submittedName>
</protein>
<dbReference type="InterPro" id="IPR007497">
    <property type="entry name" value="SIMPL/DUF541"/>
</dbReference>
<dbReference type="PANTHER" id="PTHR34387">
    <property type="entry name" value="SLR1258 PROTEIN"/>
    <property type="match status" value="1"/>
</dbReference>
<reference evidence="2 3" key="1">
    <citation type="submission" date="2012-09" db="EMBL/GenBank/DDBJ databases">
        <title>Genome Sequence of alkane-degrading Bacterium Alcanivorax venustensis ISO4.</title>
        <authorList>
            <person name="Lai Q."/>
            <person name="Shao Z."/>
        </authorList>
    </citation>
    <scope>NUCLEOTIDE SEQUENCE [LARGE SCALE GENOMIC DNA]</scope>
    <source>
        <strain evidence="2 3">ISO4</strain>
    </source>
</reference>
<organism evidence="2 3">
    <name type="scientific">Alloalcanivorax venustensis ISO4</name>
    <dbReference type="NCBI Taxonomy" id="1177184"/>
    <lineage>
        <taxon>Bacteria</taxon>
        <taxon>Pseudomonadati</taxon>
        <taxon>Pseudomonadota</taxon>
        <taxon>Gammaproteobacteria</taxon>
        <taxon>Oceanospirillales</taxon>
        <taxon>Alcanivoracaceae</taxon>
        <taxon>Alloalcanivorax</taxon>
    </lineage>
</organism>
<dbReference type="PROSITE" id="PS51257">
    <property type="entry name" value="PROKAR_LIPOPROTEIN"/>
    <property type="match status" value="1"/>
</dbReference>
<gene>
    <name evidence="2" type="ORF">ISO4_02062</name>
</gene>
<keyword evidence="1" id="KW-0732">Signal</keyword>
<name>A0ABS0AHD2_9GAMM</name>
<dbReference type="Proteomes" id="UP000644441">
    <property type="component" value="Unassembled WGS sequence"/>
</dbReference>
<evidence type="ECO:0000313" key="3">
    <source>
        <dbReference type="Proteomes" id="UP000644441"/>
    </source>
</evidence>
<dbReference type="PANTHER" id="PTHR34387:SF2">
    <property type="entry name" value="SLR1258 PROTEIN"/>
    <property type="match status" value="1"/>
</dbReference>
<accession>A0ABS0AHD2</accession>
<dbReference type="EMBL" id="ARXR01000016">
    <property type="protein sequence ID" value="MBF5053460.1"/>
    <property type="molecule type" value="Genomic_DNA"/>
</dbReference>
<feature type="signal peptide" evidence="1">
    <location>
        <begin position="1"/>
        <end position="21"/>
    </location>
</feature>
<keyword evidence="3" id="KW-1185">Reference proteome</keyword>
<evidence type="ECO:0000313" key="2">
    <source>
        <dbReference type="EMBL" id="MBF5053460.1"/>
    </source>
</evidence>
<comment type="caution">
    <text evidence="2">The sequence shown here is derived from an EMBL/GenBank/DDBJ whole genome shotgun (WGS) entry which is preliminary data.</text>
</comment>
<sequence>MRKTAHLFTGLLAALVLTACGGNNGQPIAERDTVSVSGEGTIKARPDIFNLVAVARERSDDVAAMKDEVDRQVQAMLDLAKQLQIDDKHITASDIQIAPEWEYQPERKLIGHQVSREVSFRTSGVERYAELADGLAGLGLKEVRPGGSEISNADELANQALEKAVRAAREKAEILARAAGRELGEAMQINAQGYNVPGPVPMRAAMAKEDASQSYRPGEQDVTASVQITFELN</sequence>
<dbReference type="InterPro" id="IPR052022">
    <property type="entry name" value="26kDa_periplasmic_antigen"/>
</dbReference>
<evidence type="ECO:0000256" key="1">
    <source>
        <dbReference type="SAM" id="SignalP"/>
    </source>
</evidence>
<proteinExistence type="predicted"/>